<dbReference type="InterPro" id="IPR011330">
    <property type="entry name" value="Glyco_hydro/deAcase_b/a-brl"/>
</dbReference>
<feature type="chain" id="PRO_5011957696" description="Divergent polysaccharide deacetylase" evidence="1">
    <location>
        <begin position="29"/>
        <end position="265"/>
    </location>
</feature>
<dbReference type="EMBL" id="FRAH01000021">
    <property type="protein sequence ID" value="SHK26777.1"/>
    <property type="molecule type" value="Genomic_DNA"/>
</dbReference>
<proteinExistence type="predicted"/>
<dbReference type="RefSeq" id="WP_072850534.1">
    <property type="nucleotide sequence ID" value="NZ_FRAH01000021.1"/>
</dbReference>
<sequence>MKKKKYLGIGLLFVCCFLAGRTAGKLQAAFVPAAQMTVEEAKLAVIIDDFGYNGAGTAEMLALDIPFTAAVLPFSSHTAENAAQAKAAGKEVIIHMPMESLTGKPEWVGDGAVCRGMSAAEVRQCMEAAYSAVPQAAGVNNHMGSAVMEDANTLGCVLDVVREKGGVFVDSVTTAESKCGTLAGEKGVPLLERDVFLDSTTEKSVVEERLREAANIAKAKGSAVAIGHVGPEGGVLTAQVLAEMAPELEKEGIRFVTVSELAGSH</sequence>
<reference evidence="2 3" key="1">
    <citation type="submission" date="2016-11" db="EMBL/GenBank/DDBJ databases">
        <authorList>
            <person name="Jaros S."/>
            <person name="Januszkiewicz K."/>
            <person name="Wedrychowicz H."/>
        </authorList>
    </citation>
    <scope>NUCLEOTIDE SEQUENCE [LARGE SCALE GENOMIC DNA]</scope>
    <source>
        <strain evidence="2 3">DSM 14214</strain>
    </source>
</reference>
<organism evidence="2 3">
    <name type="scientific">Anaerotignum lactatifermentans DSM 14214</name>
    <dbReference type="NCBI Taxonomy" id="1121323"/>
    <lineage>
        <taxon>Bacteria</taxon>
        <taxon>Bacillati</taxon>
        <taxon>Bacillota</taxon>
        <taxon>Clostridia</taxon>
        <taxon>Lachnospirales</taxon>
        <taxon>Anaerotignaceae</taxon>
        <taxon>Anaerotignum</taxon>
    </lineage>
</organism>
<dbReference type="GO" id="GO:0005975">
    <property type="term" value="P:carbohydrate metabolic process"/>
    <property type="evidence" value="ECO:0007669"/>
    <property type="project" value="InterPro"/>
</dbReference>
<dbReference type="Gene3D" id="3.20.20.370">
    <property type="entry name" value="Glycoside hydrolase/deacetylase"/>
    <property type="match status" value="1"/>
</dbReference>
<dbReference type="AlphaFoldDB" id="A0A1M6R360"/>
<feature type="signal peptide" evidence="1">
    <location>
        <begin position="1"/>
        <end position="28"/>
    </location>
</feature>
<dbReference type="SUPFAM" id="SSF88713">
    <property type="entry name" value="Glycoside hydrolase/deacetylase"/>
    <property type="match status" value="1"/>
</dbReference>
<dbReference type="Proteomes" id="UP000183975">
    <property type="component" value="Unassembled WGS sequence"/>
</dbReference>
<keyword evidence="3" id="KW-1185">Reference proteome</keyword>
<gene>
    <name evidence="2" type="ORF">SAMN02745138_01457</name>
</gene>
<dbReference type="InterPro" id="IPR006837">
    <property type="entry name" value="Divergent_DAC"/>
</dbReference>
<dbReference type="PANTHER" id="PTHR30105:SF2">
    <property type="entry name" value="DIVERGENT POLYSACCHARIDE DEACETYLASE SUPERFAMILY"/>
    <property type="match status" value="1"/>
</dbReference>
<protein>
    <recommendedName>
        <fullName evidence="4">Divergent polysaccharide deacetylase</fullName>
    </recommendedName>
</protein>
<dbReference type="Pfam" id="PF04748">
    <property type="entry name" value="Polysacc_deac_2"/>
    <property type="match status" value="1"/>
</dbReference>
<dbReference type="CDD" id="cd10936">
    <property type="entry name" value="CE4_DAC2"/>
    <property type="match status" value="1"/>
</dbReference>
<evidence type="ECO:0000313" key="3">
    <source>
        <dbReference type="Proteomes" id="UP000183975"/>
    </source>
</evidence>
<evidence type="ECO:0008006" key="4">
    <source>
        <dbReference type="Google" id="ProtNLM"/>
    </source>
</evidence>
<evidence type="ECO:0000256" key="1">
    <source>
        <dbReference type="SAM" id="SignalP"/>
    </source>
</evidence>
<dbReference type="PANTHER" id="PTHR30105">
    <property type="entry name" value="UNCHARACTERIZED YIBQ-RELATED"/>
    <property type="match status" value="1"/>
</dbReference>
<accession>A0A1M6R360</accession>
<evidence type="ECO:0000313" key="2">
    <source>
        <dbReference type="EMBL" id="SHK26777.1"/>
    </source>
</evidence>
<dbReference type="OrthoDB" id="9784811at2"/>
<keyword evidence="1" id="KW-0732">Signal</keyword>
<name>A0A1M6R360_9FIRM</name>